<dbReference type="Pfam" id="PF04740">
    <property type="entry name" value="LXG"/>
    <property type="match status" value="1"/>
</dbReference>
<evidence type="ECO:0000313" key="4">
    <source>
        <dbReference type="EMBL" id="PZL75100.1"/>
    </source>
</evidence>
<dbReference type="AlphaFoldDB" id="A0A2W4A4W0"/>
<dbReference type="EMBL" id="PIEU01000038">
    <property type="protein sequence ID" value="PZL75993.1"/>
    <property type="molecule type" value="Genomic_DNA"/>
</dbReference>
<sequence>MGFHVETAEMKKALEQYQKLSRTAQEQLDNAKNSMNGIIKSNAMQGQVGQAIASDINNNKNAVLVGLKNSYKLVEADLQKTYADFAGTTGETSQSAVLDEDVLTKAKTAIDKFKTEHKEKRQTIKSTYSDIADLISLSMPSSSTFTSACDEAKKQLDKIIQKVNEFDSKQPPSSAEEIINVLAQQIKMSETASGLSYTDPRFMEFVSSSELAEAIQDIDSQIAQAEADAKLAAEKAAKEKQEQWAKRHPVENFLKNMSDSIGDWWGNVVEGTKNLSIPNDVKNRLLFVEGFIGGAGSMVSSVAISASELVHLGVELVEWGLDSARGIQTPQWKLDDIKGAWENAKAIGTTLGTVVLGVNAMLNPQIMIIDPVSREAAKQTFDMGKALVDGILTDIVNGNAYEIGGYVFDVASMFIGVGEVSAALKGTKLAGKITEGLNAFKATTKATTLGKLGKATTMVDKALKYGDDAAKAFATKLKNIPMPIMDEIALGGGGSVKVFGKGTLGDYMKAGKANFSKGSGAVDDLLDDYAKLYAEKIASNKTWSWDELPGAEKLTAKQRKQVKELALKNGDIPKIDMKPGTKYPDFESADVIYKINNKPVIEQLPDDLWKLSDKTQFDYLDSSLPGGKRPDGYTWHHSEIPGRMELVEFGIHNSTWHKGGRAPGNWANAPR</sequence>
<comment type="similarity">
    <text evidence="1">In the N-terminal section; belongs to the LXG family.</text>
</comment>
<name>A0A2W4A4W0_9ENTE</name>
<dbReference type="RefSeq" id="WP_111247269.1">
    <property type="nucleotide sequence ID" value="NZ_PIEU01000038.1"/>
</dbReference>
<keyword evidence="2" id="KW-0175">Coiled coil</keyword>
<accession>A0A2W4A4W0</accession>
<dbReference type="Pfam" id="PF14414">
    <property type="entry name" value="WHH"/>
    <property type="match status" value="1"/>
</dbReference>
<dbReference type="Proteomes" id="UP000249828">
    <property type="component" value="Unassembled WGS sequence"/>
</dbReference>
<dbReference type="STRING" id="1077675.BCR22_02705"/>
<proteinExistence type="inferred from homology"/>
<protein>
    <recommendedName>
        <fullName evidence="3">LXG domain-containing protein</fullName>
    </recommendedName>
</protein>
<dbReference type="EMBL" id="PIEU01000048">
    <property type="protein sequence ID" value="PZL75100.1"/>
    <property type="molecule type" value="Genomic_DNA"/>
</dbReference>
<dbReference type="InterPro" id="IPR032869">
    <property type="entry name" value="WHH_dom_containing"/>
</dbReference>
<feature type="coiled-coil region" evidence="2">
    <location>
        <begin position="208"/>
        <end position="242"/>
    </location>
</feature>
<evidence type="ECO:0000313" key="6">
    <source>
        <dbReference type="Proteomes" id="UP000249828"/>
    </source>
</evidence>
<evidence type="ECO:0000256" key="2">
    <source>
        <dbReference type="SAM" id="Coils"/>
    </source>
</evidence>
<evidence type="ECO:0000256" key="1">
    <source>
        <dbReference type="ARBA" id="ARBA00034117"/>
    </source>
</evidence>
<evidence type="ECO:0000259" key="3">
    <source>
        <dbReference type="PROSITE" id="PS51756"/>
    </source>
</evidence>
<dbReference type="PROSITE" id="PS51756">
    <property type="entry name" value="LXG"/>
    <property type="match status" value="1"/>
</dbReference>
<comment type="caution">
    <text evidence="5">The sequence shown here is derived from an EMBL/GenBank/DDBJ whole genome shotgun (WGS) entry which is preliminary data.</text>
</comment>
<dbReference type="InterPro" id="IPR006829">
    <property type="entry name" value="LXG_dom"/>
</dbReference>
<evidence type="ECO:0000313" key="5">
    <source>
        <dbReference type="EMBL" id="PZL75993.1"/>
    </source>
</evidence>
<feature type="coiled-coil region" evidence="2">
    <location>
        <begin position="7"/>
        <end position="34"/>
    </location>
</feature>
<feature type="domain" description="LXG" evidence="3">
    <location>
        <begin position="1"/>
        <end position="228"/>
    </location>
</feature>
<organism evidence="5 6">
    <name type="scientific">Enterococcus plantarum</name>
    <dbReference type="NCBI Taxonomy" id="1077675"/>
    <lineage>
        <taxon>Bacteria</taxon>
        <taxon>Bacillati</taxon>
        <taxon>Bacillota</taxon>
        <taxon>Bacilli</taxon>
        <taxon>Lactobacillales</taxon>
        <taxon>Enterococcaceae</taxon>
        <taxon>Enterococcus</taxon>
    </lineage>
</organism>
<keyword evidence="6" id="KW-1185">Reference proteome</keyword>
<reference evidence="5 6" key="1">
    <citation type="submission" date="2017-11" db="EMBL/GenBank/DDBJ databases">
        <title>Draft genome sequence of Enterococcus plantarum TRW2 strain isolated from lettuce.</title>
        <authorList>
            <person name="Kim E.B."/>
            <person name="Marco M.L."/>
            <person name="Williams T.R."/>
            <person name="You I.H."/>
        </authorList>
    </citation>
    <scope>NUCLEOTIDE SEQUENCE [LARGE SCALE GENOMIC DNA]</scope>
    <source>
        <strain evidence="5 6">TRW2</strain>
    </source>
</reference>
<gene>
    <name evidence="5" type="ORF">CI088_03910</name>
    <name evidence="4" type="ORF">CI088_05915</name>
</gene>